<feature type="transmembrane region" description="Helical" evidence="14">
    <location>
        <begin position="21"/>
        <end position="38"/>
    </location>
</feature>
<dbReference type="InterPro" id="IPR016483">
    <property type="entry name" value="UCP006404_Pept_M50_CBS"/>
</dbReference>
<organism evidence="19 20">
    <name type="scientific">Anaerobium acetethylicum</name>
    <dbReference type="NCBI Taxonomy" id="1619234"/>
    <lineage>
        <taxon>Bacteria</taxon>
        <taxon>Bacillati</taxon>
        <taxon>Bacillota</taxon>
        <taxon>Clostridia</taxon>
        <taxon>Lachnospirales</taxon>
        <taxon>Lachnospiraceae</taxon>
        <taxon>Anaerobium</taxon>
    </lineage>
</organism>
<dbReference type="OrthoDB" id="9800627at2"/>
<evidence type="ECO:0000256" key="4">
    <source>
        <dbReference type="ARBA" id="ARBA00022670"/>
    </source>
</evidence>
<accession>A0A1D3TN81</accession>
<reference evidence="19 20" key="1">
    <citation type="submission" date="2016-09" db="EMBL/GenBank/DDBJ databases">
        <authorList>
            <person name="Capua I."/>
            <person name="De Benedictis P."/>
            <person name="Joannis T."/>
            <person name="Lombin L.H."/>
            <person name="Cattoli G."/>
        </authorList>
    </citation>
    <scope>NUCLEOTIDE SEQUENCE [LARGE SCALE GENOMIC DNA]</scope>
    <source>
        <strain evidence="19 20">GluBS11</strain>
    </source>
</reference>
<protein>
    <recommendedName>
        <fullName evidence="14">Zinc metalloprotease</fullName>
    </recommendedName>
</protein>
<keyword evidence="12 17" id="KW-0129">CBS domain</keyword>
<proteinExistence type="inferred from homology"/>
<dbReference type="InterPro" id="IPR008915">
    <property type="entry name" value="Peptidase_M50"/>
</dbReference>
<keyword evidence="3 14" id="KW-1003">Cell membrane</keyword>
<feature type="domain" description="CBS" evidence="18">
    <location>
        <begin position="315"/>
        <end position="373"/>
    </location>
</feature>
<dbReference type="PANTHER" id="PTHR39188">
    <property type="entry name" value="MEMBRANE-ASSOCIATED ZINC METALLOPROTEASE M50B"/>
    <property type="match status" value="1"/>
</dbReference>
<keyword evidence="20" id="KW-1185">Reference proteome</keyword>
<dbReference type="Proteomes" id="UP000199315">
    <property type="component" value="Unassembled WGS sequence"/>
</dbReference>
<feature type="transmembrane region" description="Helical" evidence="14">
    <location>
        <begin position="188"/>
        <end position="209"/>
    </location>
</feature>
<dbReference type="GO" id="GO:0005886">
    <property type="term" value="C:plasma membrane"/>
    <property type="evidence" value="ECO:0007669"/>
    <property type="project" value="UniProtKB-SubCell"/>
</dbReference>
<keyword evidence="9 14" id="KW-0862">Zinc</keyword>
<comment type="cofactor">
    <cofactor evidence="14 16">
        <name>Zn(2+)</name>
        <dbReference type="ChEBI" id="CHEBI:29105"/>
    </cofactor>
    <text evidence="14 16">Binds 1 zinc ion per subunit.</text>
</comment>
<dbReference type="Gene3D" id="3.10.580.10">
    <property type="entry name" value="CBS-domain"/>
    <property type="match status" value="1"/>
</dbReference>
<evidence type="ECO:0000256" key="3">
    <source>
        <dbReference type="ARBA" id="ARBA00022475"/>
    </source>
</evidence>
<feature type="binding site" evidence="16">
    <location>
        <position position="71"/>
    </location>
    <ligand>
        <name>Zn(2+)</name>
        <dbReference type="ChEBI" id="CHEBI:29105"/>
        <note>catalytic</note>
    </ligand>
</feature>
<dbReference type="RefSeq" id="WP_091228410.1">
    <property type="nucleotide sequence ID" value="NZ_FMKA01000001.1"/>
</dbReference>
<feature type="active site" evidence="15">
    <location>
        <position position="68"/>
    </location>
</feature>
<dbReference type="Pfam" id="PF00571">
    <property type="entry name" value="CBS"/>
    <property type="match status" value="2"/>
</dbReference>
<evidence type="ECO:0000259" key="18">
    <source>
        <dbReference type="PROSITE" id="PS51371"/>
    </source>
</evidence>
<dbReference type="AlphaFoldDB" id="A0A1D3TN81"/>
<keyword evidence="7" id="KW-0677">Repeat</keyword>
<dbReference type="SUPFAM" id="SSF54631">
    <property type="entry name" value="CBS-domain pair"/>
    <property type="match status" value="1"/>
</dbReference>
<feature type="binding site" evidence="16">
    <location>
        <position position="166"/>
    </location>
    <ligand>
        <name>Zn(2+)</name>
        <dbReference type="ChEBI" id="CHEBI:29105"/>
        <note>catalytic</note>
    </ligand>
</feature>
<feature type="transmembrane region" description="Helical" evidence="14">
    <location>
        <begin position="115"/>
        <end position="134"/>
    </location>
</feature>
<comment type="similarity">
    <text evidence="2 14">Belongs to the peptidase M50B family.</text>
</comment>
<comment type="subcellular location">
    <subcellularLocation>
        <location evidence="1 14">Cell membrane</location>
        <topology evidence="1 14">Multi-pass membrane protein</topology>
    </subcellularLocation>
</comment>
<evidence type="ECO:0000256" key="9">
    <source>
        <dbReference type="ARBA" id="ARBA00022833"/>
    </source>
</evidence>
<dbReference type="PROSITE" id="PS51371">
    <property type="entry name" value="CBS"/>
    <property type="match status" value="2"/>
</dbReference>
<evidence type="ECO:0000256" key="6">
    <source>
        <dbReference type="ARBA" id="ARBA00022723"/>
    </source>
</evidence>
<feature type="domain" description="CBS" evidence="18">
    <location>
        <begin position="252"/>
        <end position="310"/>
    </location>
</feature>
<evidence type="ECO:0000256" key="14">
    <source>
        <dbReference type="PIRNR" id="PIRNR006404"/>
    </source>
</evidence>
<evidence type="ECO:0000313" key="20">
    <source>
        <dbReference type="Proteomes" id="UP000199315"/>
    </source>
</evidence>
<keyword evidence="10 14" id="KW-1133">Transmembrane helix</keyword>
<evidence type="ECO:0000256" key="2">
    <source>
        <dbReference type="ARBA" id="ARBA00007931"/>
    </source>
</evidence>
<dbReference type="SMART" id="SM00116">
    <property type="entry name" value="CBS"/>
    <property type="match status" value="2"/>
</dbReference>
<evidence type="ECO:0000256" key="15">
    <source>
        <dbReference type="PIRSR" id="PIRSR006404-1"/>
    </source>
</evidence>
<dbReference type="EMBL" id="FMKA01000001">
    <property type="protein sequence ID" value="SCP94755.1"/>
    <property type="molecule type" value="Genomic_DNA"/>
</dbReference>
<keyword evidence="8 14" id="KW-0378">Hydrolase</keyword>
<keyword evidence="5 14" id="KW-0812">Transmembrane</keyword>
<dbReference type="STRING" id="1619234.SAMN05421730_100126"/>
<keyword evidence="13 14" id="KW-0472">Membrane</keyword>
<feature type="binding site" evidence="16">
    <location>
        <position position="67"/>
    </location>
    <ligand>
        <name>Zn(2+)</name>
        <dbReference type="ChEBI" id="CHEBI:29105"/>
        <note>catalytic</note>
    </ligand>
</feature>
<evidence type="ECO:0000256" key="13">
    <source>
        <dbReference type="ARBA" id="ARBA00023136"/>
    </source>
</evidence>
<keyword evidence="6 14" id="KW-0479">Metal-binding</keyword>
<name>A0A1D3TN81_9FIRM</name>
<dbReference type="Pfam" id="PF02163">
    <property type="entry name" value="Peptidase_M50"/>
    <property type="match status" value="2"/>
</dbReference>
<dbReference type="PANTHER" id="PTHR39188:SF3">
    <property type="entry name" value="STAGE IV SPORULATION PROTEIN FB"/>
    <property type="match status" value="1"/>
</dbReference>
<evidence type="ECO:0000256" key="10">
    <source>
        <dbReference type="ARBA" id="ARBA00022989"/>
    </source>
</evidence>
<dbReference type="GO" id="GO:0008237">
    <property type="term" value="F:metallopeptidase activity"/>
    <property type="evidence" value="ECO:0007669"/>
    <property type="project" value="UniProtKB-UniRule"/>
</dbReference>
<dbReference type="PIRSF" id="PIRSF006404">
    <property type="entry name" value="UCP006404_Pept_M50_CBS"/>
    <property type="match status" value="1"/>
</dbReference>
<evidence type="ECO:0000256" key="7">
    <source>
        <dbReference type="ARBA" id="ARBA00022737"/>
    </source>
</evidence>
<evidence type="ECO:0000256" key="12">
    <source>
        <dbReference type="ARBA" id="ARBA00023122"/>
    </source>
</evidence>
<evidence type="ECO:0000256" key="16">
    <source>
        <dbReference type="PIRSR" id="PIRSR006404-2"/>
    </source>
</evidence>
<feature type="transmembrane region" description="Helical" evidence="14">
    <location>
        <begin position="146"/>
        <end position="167"/>
    </location>
</feature>
<dbReference type="InterPro" id="IPR046342">
    <property type="entry name" value="CBS_dom_sf"/>
</dbReference>
<dbReference type="InterPro" id="IPR000644">
    <property type="entry name" value="CBS_dom"/>
</dbReference>
<dbReference type="CDD" id="cd06164">
    <property type="entry name" value="S2P-M50_SpoIVFB_CBS"/>
    <property type="match status" value="1"/>
</dbReference>
<sequence length="375" mass="41396">MKNSFVITRIKKIQIEVNISWFLVFSLMIYTLATGYFPSVYPDLNVSSRWILGGIIALLLFGSVLLHELGHSLVSIRQGIPVKKITLFIFGGIAQIEKEPDEPVKELKIAAAGPLVSIFLFLLFMAMARLLGYIGAPEVLVIPMDYLSSANLILAGFNLIPAFPLDGGRILKSVIWYFSKDGQKATKVAAFTGSLFGFFLIFIGVFLLLNNFIVDGIWLAFIGWFINQESKSSYQSKVLTDIFDKIQVDQFMTGDVVSVDSDISIQELIENYFYKYKFNAFPVEKAGRVVGIVRGESIKRIPAEARGRTLSGSVAIPLSENLVVSPSDTVTTAMTKTAANGVGRVLVMDTEGNLLGIVSNTDILNYLRTYQQLNG</sequence>
<keyword evidence="4 14" id="KW-0645">Protease</keyword>
<evidence type="ECO:0000256" key="17">
    <source>
        <dbReference type="PROSITE-ProRule" id="PRU00703"/>
    </source>
</evidence>
<evidence type="ECO:0000256" key="8">
    <source>
        <dbReference type="ARBA" id="ARBA00022801"/>
    </source>
</evidence>
<evidence type="ECO:0000256" key="11">
    <source>
        <dbReference type="ARBA" id="ARBA00023049"/>
    </source>
</evidence>
<feature type="transmembrane region" description="Helical" evidence="14">
    <location>
        <begin position="50"/>
        <end position="69"/>
    </location>
</feature>
<evidence type="ECO:0000256" key="5">
    <source>
        <dbReference type="ARBA" id="ARBA00022692"/>
    </source>
</evidence>
<dbReference type="GO" id="GO:0006508">
    <property type="term" value="P:proteolysis"/>
    <property type="evidence" value="ECO:0007669"/>
    <property type="project" value="UniProtKB-KW"/>
</dbReference>
<evidence type="ECO:0000256" key="1">
    <source>
        <dbReference type="ARBA" id="ARBA00004651"/>
    </source>
</evidence>
<evidence type="ECO:0000313" key="19">
    <source>
        <dbReference type="EMBL" id="SCP94755.1"/>
    </source>
</evidence>
<gene>
    <name evidence="19" type="ORF">SAMN05421730_100126</name>
</gene>
<dbReference type="GO" id="GO:0046872">
    <property type="term" value="F:metal ion binding"/>
    <property type="evidence" value="ECO:0007669"/>
    <property type="project" value="UniProtKB-UniRule"/>
</dbReference>
<keyword evidence="11 14" id="KW-0482">Metalloprotease</keyword>